<dbReference type="SUPFAM" id="SSF48208">
    <property type="entry name" value="Six-hairpin glycosidases"/>
    <property type="match status" value="1"/>
</dbReference>
<keyword evidence="7" id="KW-1185">Reference proteome</keyword>
<feature type="domain" description="Non-reducing end beta-L-arabinofuranosidase-like GH127 catalytic" evidence="2">
    <location>
        <begin position="33"/>
        <end position="409"/>
    </location>
</feature>
<feature type="domain" description="Non-reducing end beta-L-arabinofuranosidase-like GH127 middle" evidence="5">
    <location>
        <begin position="420"/>
        <end position="515"/>
    </location>
</feature>
<dbReference type="AlphaFoldDB" id="A0A4Y8S763"/>
<evidence type="ECO:0000313" key="7">
    <source>
        <dbReference type="Proteomes" id="UP000297540"/>
    </source>
</evidence>
<evidence type="ECO:0000259" key="2">
    <source>
        <dbReference type="Pfam" id="PF07944"/>
    </source>
</evidence>
<sequence>MRDMKRFCLFFLLIPALLKAQTGATLQEFPLQDVKLLPGIFKEQELTDLNYVLKLNPDKLVAPFRREAGLPKKSESYGNWESSGLDGHIAGHYLSALAMLYANTNDKRVLERLNYTIAQLKLCQDKNGDGYLGGVPGSRQIWDEVRKGNFDTFNKRWVPFYNIHKTFAGLRDAYLYNGNQTAKAMLIKFADWFTGISSVLTPEQMQRLLQNEHGGVNEVLADVYSITGDKKYLDAAYAFSQQAMLQPLENGQDKLDNLHANTQIPKIIGFKRIADLGKDTSYNNAAKFFWQTVVNHRSVATGGNSVREHFNPSADFSTMISSVEGPETCNTYNMLKLTEQLYLADPKGLYMDYYERALYNHILTTQRPGQGGFVYFTPMRPGHYRVYSQPETSMWCCVGSGMENHAKYEKMIYSHSANALFVNLFIPSQLKWKEKGLALTQVTAFPESNTTRLTINNVVKSDFTLNIRYPAWVKQGSLSITVNGVKQLVKPTASSYVALNRKWRKGDVVAVTMPMQTTTERLPDGSNYEAVLRGPIVLAAVVDTANEQGLNADDSRMGHSARGELYKITDMPAFVSDTNNDALLIKSDNSAPLTFTAHDLIYPARYKNLKLVPFYKIHNARYVLYWRKESANGFAALQQKMADEDTKIANLAAKTIDLVNPGEQQPESDHFMESERSFSGVNFNRHWRAAGGWFSYLLTDKNHEAKKLSITYYGKEWNHKFSIMINDREVAKVDLKNAKPDEFFTEEYALPADIKYTDNQSLRVKIVAENGAVAGPVYEVRLLKE</sequence>
<dbReference type="PANTHER" id="PTHR31151:SF0">
    <property type="entry name" value="PROLINE-TRNA LIGASE (DUF1680)"/>
    <property type="match status" value="1"/>
</dbReference>
<evidence type="ECO:0000259" key="5">
    <source>
        <dbReference type="Pfam" id="PF20736"/>
    </source>
</evidence>
<dbReference type="Pfam" id="PF07944">
    <property type="entry name" value="Beta-AFase-like_GH127_cat"/>
    <property type="match status" value="1"/>
</dbReference>
<dbReference type="InterPro" id="IPR049046">
    <property type="entry name" value="Beta-AFase-like_GH127_middle"/>
</dbReference>
<dbReference type="InterPro" id="IPR046544">
    <property type="entry name" value="GH146_SB_dom"/>
</dbReference>
<keyword evidence="1" id="KW-0732">Signal</keyword>
<feature type="domain" description="Glycoside hydrolase GH146 substrate-binding" evidence="4">
    <location>
        <begin position="651"/>
        <end position="783"/>
    </location>
</feature>
<organism evidence="6 7">
    <name type="scientific">Mucilaginibacter psychrotolerans</name>
    <dbReference type="NCBI Taxonomy" id="1524096"/>
    <lineage>
        <taxon>Bacteria</taxon>
        <taxon>Pseudomonadati</taxon>
        <taxon>Bacteroidota</taxon>
        <taxon>Sphingobacteriia</taxon>
        <taxon>Sphingobacteriales</taxon>
        <taxon>Sphingobacteriaceae</taxon>
        <taxon>Mucilaginibacter</taxon>
    </lineage>
</organism>
<dbReference type="EMBL" id="SOZE01000030">
    <property type="protein sequence ID" value="TFF34461.1"/>
    <property type="molecule type" value="Genomic_DNA"/>
</dbReference>
<dbReference type="Proteomes" id="UP000297540">
    <property type="component" value="Unassembled WGS sequence"/>
</dbReference>
<dbReference type="InterPro" id="IPR032275">
    <property type="entry name" value="DUF4986"/>
</dbReference>
<dbReference type="InterPro" id="IPR008928">
    <property type="entry name" value="6-hairpin_glycosidase_sf"/>
</dbReference>
<dbReference type="Pfam" id="PF16375">
    <property type="entry name" value="DUF4986"/>
    <property type="match status" value="1"/>
</dbReference>
<proteinExistence type="predicted"/>
<gene>
    <name evidence="6" type="ORF">E2R66_21860</name>
</gene>
<evidence type="ECO:0000259" key="4">
    <source>
        <dbReference type="Pfam" id="PF20620"/>
    </source>
</evidence>
<name>A0A4Y8S763_9SPHI</name>
<keyword evidence="6" id="KW-0378">Hydrolase</keyword>
<feature type="chain" id="PRO_5021277897" evidence="1">
    <location>
        <begin position="21"/>
        <end position="785"/>
    </location>
</feature>
<dbReference type="GO" id="GO:0005975">
    <property type="term" value="P:carbohydrate metabolic process"/>
    <property type="evidence" value="ECO:0007669"/>
    <property type="project" value="InterPro"/>
</dbReference>
<feature type="signal peptide" evidence="1">
    <location>
        <begin position="1"/>
        <end position="20"/>
    </location>
</feature>
<dbReference type="PANTHER" id="PTHR31151">
    <property type="entry name" value="PROLINE-TRNA LIGASE (DUF1680)"/>
    <property type="match status" value="1"/>
</dbReference>
<evidence type="ECO:0000313" key="6">
    <source>
        <dbReference type="EMBL" id="TFF34461.1"/>
    </source>
</evidence>
<dbReference type="Pfam" id="PF20620">
    <property type="entry name" value="DUF6805"/>
    <property type="match status" value="1"/>
</dbReference>
<protein>
    <submittedName>
        <fullName evidence="6">Glycosyl hydrolase</fullName>
    </submittedName>
</protein>
<feature type="domain" description="DUF4986" evidence="3">
    <location>
        <begin position="545"/>
        <end position="626"/>
    </location>
</feature>
<reference evidence="6 7" key="1">
    <citation type="journal article" date="2017" name="Int. J. Syst. Evol. Microbiol.">
        <title>Mucilaginibacterpsychrotolerans sp. nov., isolated from peatlands.</title>
        <authorList>
            <person name="Deng Y."/>
            <person name="Shen L."/>
            <person name="Xu B."/>
            <person name="Liu Y."/>
            <person name="Gu Z."/>
            <person name="Liu H."/>
            <person name="Zhou Y."/>
        </authorList>
    </citation>
    <scope>NUCLEOTIDE SEQUENCE [LARGE SCALE GENOMIC DNA]</scope>
    <source>
        <strain evidence="6 7">NH7-4</strain>
    </source>
</reference>
<dbReference type="InterPro" id="IPR012878">
    <property type="entry name" value="Beta-AFase-like_GH127_cat"/>
</dbReference>
<accession>A0A4Y8S763</accession>
<comment type="caution">
    <text evidence="6">The sequence shown here is derived from an EMBL/GenBank/DDBJ whole genome shotgun (WGS) entry which is preliminary data.</text>
</comment>
<evidence type="ECO:0000256" key="1">
    <source>
        <dbReference type="SAM" id="SignalP"/>
    </source>
</evidence>
<dbReference type="OrthoDB" id="9757939at2"/>
<evidence type="ECO:0000259" key="3">
    <source>
        <dbReference type="Pfam" id="PF16375"/>
    </source>
</evidence>
<dbReference type="Pfam" id="PF20736">
    <property type="entry name" value="Glyco_hydro127M"/>
    <property type="match status" value="1"/>
</dbReference>
<dbReference type="GO" id="GO:0016787">
    <property type="term" value="F:hydrolase activity"/>
    <property type="evidence" value="ECO:0007669"/>
    <property type="project" value="UniProtKB-KW"/>
</dbReference>